<dbReference type="GO" id="GO:0035556">
    <property type="term" value="P:intracellular signal transduction"/>
    <property type="evidence" value="ECO:0007669"/>
    <property type="project" value="TreeGrafter"/>
</dbReference>
<keyword evidence="1" id="KW-0547">Nucleotide-binding</keyword>
<dbReference type="AlphaFoldDB" id="A0A6U4GEK2"/>
<dbReference type="Pfam" id="PF00069">
    <property type="entry name" value="Pkinase"/>
    <property type="match status" value="1"/>
</dbReference>
<proteinExistence type="predicted"/>
<dbReference type="PANTHER" id="PTHR24346">
    <property type="entry name" value="MAP/MICROTUBULE AFFINITY-REGULATING KINASE"/>
    <property type="match status" value="1"/>
</dbReference>
<dbReference type="GO" id="GO:0005524">
    <property type="term" value="F:ATP binding"/>
    <property type="evidence" value="ECO:0007669"/>
    <property type="project" value="UniProtKB-KW"/>
</dbReference>
<evidence type="ECO:0000313" key="6">
    <source>
        <dbReference type="EMBL" id="CAD9255275.1"/>
    </source>
</evidence>
<feature type="compositionally biased region" description="Low complexity" evidence="3">
    <location>
        <begin position="432"/>
        <end position="442"/>
    </location>
</feature>
<evidence type="ECO:0000313" key="5">
    <source>
        <dbReference type="EMBL" id="CAD9255274.1"/>
    </source>
</evidence>
<protein>
    <recommendedName>
        <fullName evidence="4">Protein kinase domain-containing protein</fullName>
    </recommendedName>
</protein>
<dbReference type="EMBL" id="HBGJ01021074">
    <property type="protein sequence ID" value="CAD9255275.1"/>
    <property type="molecule type" value="Transcribed_RNA"/>
</dbReference>
<dbReference type="SMART" id="SM00220">
    <property type="entry name" value="S_TKc"/>
    <property type="match status" value="1"/>
</dbReference>
<accession>A0A6U4GEK2</accession>
<dbReference type="InterPro" id="IPR000719">
    <property type="entry name" value="Prot_kinase_dom"/>
</dbReference>
<dbReference type="SUPFAM" id="SSF56112">
    <property type="entry name" value="Protein kinase-like (PK-like)"/>
    <property type="match status" value="1"/>
</dbReference>
<keyword evidence="2" id="KW-0067">ATP-binding</keyword>
<evidence type="ECO:0000256" key="2">
    <source>
        <dbReference type="ARBA" id="ARBA00022840"/>
    </source>
</evidence>
<feature type="region of interest" description="Disordered" evidence="3">
    <location>
        <begin position="410"/>
        <end position="442"/>
    </location>
</feature>
<sequence length="537" mass="57531">MAMALPAGAAGQGPTTPKPRGGLRIMIPEVTTLNMGCSTPDGRFHVKRRIGSGLEAEVYVVEALARNGAVVSGELALKVLKAPYWKSFAELQQRCAETRHANVLRARPLPAEKAPCLPCALAEGAALQAFDLDGVEGADCVDADAHTSMIASELCAEDLLQRVRCAPGGCLPEERVCGLAADIAAGLAHCHSRHWYHLDVKPENILLKHDGTAVLADFGCAVKLKAAPGAGDAAPGSMAGCSGCENIRSPRRPQGSTPYLPEECFSKTGSPYIVPLRSDGAPPQSGLAQSFSAMDSWGLGVTLFAALTGRRPWDHAKPEDRNYANYRDLRLRSDRQVARRDADAVAVRAAERAELVELLQWPASISEKMHTLLLNLMHPLVTKRWSPNQALAHLRCEDLLDLDERSVSPVRQLSPGKRAKIPDFALPPGPPSGSSSPVAAGAGDNATPCFSLRMSKKRRLGSGATAADISISPRGRRGLRRPPASIRQILRAAPVKLERSQRLKDGARPAAPVVYRLVKPSKAGYALSRKRKLEPLP</sequence>
<reference evidence="6" key="1">
    <citation type="submission" date="2021-01" db="EMBL/GenBank/DDBJ databases">
        <authorList>
            <person name="Corre E."/>
            <person name="Pelletier E."/>
            <person name="Niang G."/>
            <person name="Scheremetjew M."/>
            <person name="Finn R."/>
            <person name="Kale V."/>
            <person name="Holt S."/>
            <person name="Cochrane G."/>
            <person name="Meng A."/>
            <person name="Brown T."/>
            <person name="Cohen L."/>
        </authorList>
    </citation>
    <scope>NUCLEOTIDE SEQUENCE</scope>
    <source>
        <strain evidence="6">CCMP2877</strain>
    </source>
</reference>
<evidence type="ECO:0000256" key="3">
    <source>
        <dbReference type="SAM" id="MobiDB-lite"/>
    </source>
</evidence>
<dbReference type="GO" id="GO:0004674">
    <property type="term" value="F:protein serine/threonine kinase activity"/>
    <property type="evidence" value="ECO:0007669"/>
    <property type="project" value="TreeGrafter"/>
</dbReference>
<dbReference type="EMBL" id="HBGJ01021073">
    <property type="protein sequence ID" value="CAD9255274.1"/>
    <property type="molecule type" value="Transcribed_RNA"/>
</dbReference>
<evidence type="ECO:0000256" key="1">
    <source>
        <dbReference type="ARBA" id="ARBA00022741"/>
    </source>
</evidence>
<feature type="region of interest" description="Disordered" evidence="3">
    <location>
        <begin position="1"/>
        <end position="22"/>
    </location>
</feature>
<dbReference type="PROSITE" id="PS50011">
    <property type="entry name" value="PROTEIN_KINASE_DOM"/>
    <property type="match status" value="1"/>
</dbReference>
<name>A0A6U4GEK2_9STRA</name>
<dbReference type="InterPro" id="IPR011009">
    <property type="entry name" value="Kinase-like_dom_sf"/>
</dbReference>
<feature type="domain" description="Protein kinase" evidence="4">
    <location>
        <begin position="44"/>
        <end position="396"/>
    </location>
</feature>
<organism evidence="6">
    <name type="scientific">Phaeomonas parva</name>
    <dbReference type="NCBI Taxonomy" id="124430"/>
    <lineage>
        <taxon>Eukaryota</taxon>
        <taxon>Sar</taxon>
        <taxon>Stramenopiles</taxon>
        <taxon>Ochrophyta</taxon>
        <taxon>Pinguiophyceae</taxon>
        <taxon>Pinguiochrysidales</taxon>
        <taxon>Pinguiochrysidaceae</taxon>
        <taxon>Phaeomonas</taxon>
    </lineage>
</organism>
<dbReference type="PANTHER" id="PTHR24346:SF30">
    <property type="entry name" value="MATERNAL EMBRYONIC LEUCINE ZIPPER KINASE"/>
    <property type="match status" value="1"/>
</dbReference>
<evidence type="ECO:0000259" key="4">
    <source>
        <dbReference type="PROSITE" id="PS50011"/>
    </source>
</evidence>
<dbReference type="Gene3D" id="1.10.510.10">
    <property type="entry name" value="Transferase(Phosphotransferase) domain 1"/>
    <property type="match status" value="1"/>
</dbReference>
<dbReference type="GO" id="GO:0005737">
    <property type="term" value="C:cytoplasm"/>
    <property type="evidence" value="ECO:0007669"/>
    <property type="project" value="TreeGrafter"/>
</dbReference>
<gene>
    <name evidence="5" type="ORF">PPAR1163_LOCUS13643</name>
    <name evidence="6" type="ORF">PPAR1163_LOCUS13644</name>
</gene>